<protein>
    <recommendedName>
        <fullName evidence="3">F-box domain-containing protein</fullName>
    </recommendedName>
</protein>
<proteinExistence type="predicted"/>
<sequence>MLPELADDRARVAELERQILKANHSLPAPWLRPQSVWWHWLNPHKSVWYWLNPHKDPGVSTLSPETVAEIERTLSALRLQQSAVRVRLDAYKYPVLTLPYEIVAEIFLQFLPEYPSCPPLGGLTSPVFLTHICHLWREIAFATPQLWRAVSLSPRRFPFNPRSVWLSRAGSCPLSIRMKEHRLNEAQLTAAILPYRLRCEYLELLLLLNRDISVLFHNAVFPVLRHLDLVLGFIPLELQQITFHNAPMLRSVVLDVVATRWVVLPWTQLTNLRLHIITLEGCVPILRQTSNLTELNLDLEVEIGVGLIVEIVQPAITLAHLKCLRVTVEGEHWQYCREFLDSFILPALSSLKLDRHVLGDDPSSALMALISRSGCNLQDLFITCPNAEAEYYCLLDSFPSIPEINIQW</sequence>
<gene>
    <name evidence="1" type="ORF">R3P38DRAFT_2982949</name>
</gene>
<dbReference type="Proteomes" id="UP001362999">
    <property type="component" value="Unassembled WGS sequence"/>
</dbReference>
<accession>A0AAW0B1V4</accession>
<organism evidence="1 2">
    <name type="scientific">Favolaschia claudopus</name>
    <dbReference type="NCBI Taxonomy" id="2862362"/>
    <lineage>
        <taxon>Eukaryota</taxon>
        <taxon>Fungi</taxon>
        <taxon>Dikarya</taxon>
        <taxon>Basidiomycota</taxon>
        <taxon>Agaricomycotina</taxon>
        <taxon>Agaricomycetes</taxon>
        <taxon>Agaricomycetidae</taxon>
        <taxon>Agaricales</taxon>
        <taxon>Marasmiineae</taxon>
        <taxon>Mycenaceae</taxon>
        <taxon>Favolaschia</taxon>
    </lineage>
</organism>
<name>A0AAW0B1V4_9AGAR</name>
<evidence type="ECO:0000313" key="1">
    <source>
        <dbReference type="EMBL" id="KAK7018479.1"/>
    </source>
</evidence>
<keyword evidence="2" id="KW-1185">Reference proteome</keyword>
<reference evidence="1 2" key="1">
    <citation type="journal article" date="2024" name="J Genomics">
        <title>Draft genome sequencing and assembly of Favolaschia claudopus CIRM-BRFM 2984 isolated from oak limbs.</title>
        <authorList>
            <person name="Navarro D."/>
            <person name="Drula E."/>
            <person name="Chaduli D."/>
            <person name="Cazenave R."/>
            <person name="Ahrendt S."/>
            <person name="Wang J."/>
            <person name="Lipzen A."/>
            <person name="Daum C."/>
            <person name="Barry K."/>
            <person name="Grigoriev I.V."/>
            <person name="Favel A."/>
            <person name="Rosso M.N."/>
            <person name="Martin F."/>
        </authorList>
    </citation>
    <scope>NUCLEOTIDE SEQUENCE [LARGE SCALE GENOMIC DNA]</scope>
    <source>
        <strain evidence="1 2">CIRM-BRFM 2984</strain>
    </source>
</reference>
<dbReference type="EMBL" id="JAWWNJ010000046">
    <property type="protein sequence ID" value="KAK7018479.1"/>
    <property type="molecule type" value="Genomic_DNA"/>
</dbReference>
<dbReference type="AlphaFoldDB" id="A0AAW0B1V4"/>
<comment type="caution">
    <text evidence="1">The sequence shown here is derived from an EMBL/GenBank/DDBJ whole genome shotgun (WGS) entry which is preliminary data.</text>
</comment>
<dbReference type="SUPFAM" id="SSF52047">
    <property type="entry name" value="RNI-like"/>
    <property type="match status" value="1"/>
</dbReference>
<evidence type="ECO:0008006" key="3">
    <source>
        <dbReference type="Google" id="ProtNLM"/>
    </source>
</evidence>
<evidence type="ECO:0000313" key="2">
    <source>
        <dbReference type="Proteomes" id="UP001362999"/>
    </source>
</evidence>